<dbReference type="EMBL" id="JRPC02000015">
    <property type="protein sequence ID" value="TLE15630.1"/>
    <property type="molecule type" value="Genomic_DNA"/>
</dbReference>
<protein>
    <submittedName>
        <fullName evidence="1">Beta-1,4-N-acetylgalactosaminyltransferase</fullName>
    </submittedName>
</protein>
<dbReference type="Proteomes" id="UP000029920">
    <property type="component" value="Unassembled WGS sequence"/>
</dbReference>
<proteinExistence type="predicted"/>
<sequence>MSPKICSQINNFSNEDFLVLNFAREQNLAITQENLTISSATKTSKPYTLQSLKALSLDTLLNKKKGGGGANRHYGFFRFDSKANNPKSPLNPWGYIRVKNEARTLRASLDSILPAIQRGVIGYNDCDDGSEEIILEFCQTYPSFIPIKYPYSVEIKNPKKEENKLYYYSNYILSFIPQGEWFIKLDMDHIYDAKKLFKSLYLLKKNTDILTLSRMDFYIQWEEVYIGKSVRGYYNRAGDQTLRCNLNCKYYERILSPKLQEWGDQILKGKPTKIQLEALQENYHSYEAKVEDSYSRVYRSELCHYHFPGIKKRREGIPQNVLPLKEFNDEAIGVEIVPKMLEKETILSLYSRFDLAR</sequence>
<dbReference type="InterPro" id="IPR010446">
    <property type="entry name" value="GalNAc_Trfase_b"/>
</dbReference>
<accession>A0A4V6I6J8</accession>
<gene>
    <name evidence="1" type="ORF">LS72_006605</name>
</gene>
<dbReference type="Pfam" id="PF06306">
    <property type="entry name" value="CgtA"/>
    <property type="match status" value="1"/>
</dbReference>
<organism evidence="1 2">
    <name type="scientific">Helicobacter apodemus</name>
    <dbReference type="NCBI Taxonomy" id="135569"/>
    <lineage>
        <taxon>Bacteria</taxon>
        <taxon>Pseudomonadati</taxon>
        <taxon>Campylobacterota</taxon>
        <taxon>Epsilonproteobacteria</taxon>
        <taxon>Campylobacterales</taxon>
        <taxon>Helicobacteraceae</taxon>
        <taxon>Helicobacter</taxon>
    </lineage>
</organism>
<dbReference type="Gene3D" id="3.90.550.10">
    <property type="entry name" value="Spore Coat Polysaccharide Biosynthesis Protein SpsA, Chain A"/>
    <property type="match status" value="1"/>
</dbReference>
<evidence type="ECO:0000313" key="2">
    <source>
        <dbReference type="Proteomes" id="UP000029920"/>
    </source>
</evidence>
<dbReference type="AlphaFoldDB" id="A0A4V6I6J8"/>
<name>A0A4V6I6J8_9HELI</name>
<keyword evidence="2" id="KW-1185">Reference proteome</keyword>
<evidence type="ECO:0000313" key="1">
    <source>
        <dbReference type="EMBL" id="TLE15630.1"/>
    </source>
</evidence>
<dbReference type="GO" id="GO:0016740">
    <property type="term" value="F:transferase activity"/>
    <property type="evidence" value="ECO:0007669"/>
    <property type="project" value="UniProtKB-KW"/>
</dbReference>
<dbReference type="InterPro" id="IPR029044">
    <property type="entry name" value="Nucleotide-diphossugar_trans"/>
</dbReference>
<reference evidence="1 2" key="1">
    <citation type="journal article" date="2014" name="Genome Announc.">
        <title>Draft genome sequences of eight enterohepatic helicobacter species isolated from both laboratory and wild rodents.</title>
        <authorList>
            <person name="Sheh A."/>
            <person name="Shen Z."/>
            <person name="Fox J.G."/>
        </authorList>
    </citation>
    <scope>NUCLEOTIDE SEQUENCE [LARGE SCALE GENOMIC DNA]</scope>
    <source>
        <strain evidence="1 2">MIT-03-7007</strain>
    </source>
</reference>
<dbReference type="SUPFAM" id="SSF53448">
    <property type="entry name" value="Nucleotide-diphospho-sugar transferases"/>
    <property type="match status" value="1"/>
</dbReference>
<dbReference type="CDD" id="cd00761">
    <property type="entry name" value="Glyco_tranf_GTA_type"/>
    <property type="match status" value="1"/>
</dbReference>
<comment type="caution">
    <text evidence="1">The sequence shown here is derived from an EMBL/GenBank/DDBJ whole genome shotgun (WGS) entry which is preliminary data.</text>
</comment>